<evidence type="ECO:0000313" key="5">
    <source>
        <dbReference type="Proteomes" id="UP000254912"/>
    </source>
</evidence>
<organism evidence="4 5">
    <name type="scientific">Weissella soli</name>
    <dbReference type="NCBI Taxonomy" id="155866"/>
    <lineage>
        <taxon>Bacteria</taxon>
        <taxon>Bacillati</taxon>
        <taxon>Bacillota</taxon>
        <taxon>Bacilli</taxon>
        <taxon>Lactobacillales</taxon>
        <taxon>Lactobacillaceae</taxon>
        <taxon>Weissella</taxon>
    </lineage>
</organism>
<dbReference type="Pfam" id="PF02311">
    <property type="entry name" value="AraC_binding"/>
    <property type="match status" value="1"/>
</dbReference>
<keyword evidence="2 4" id="KW-0238">DNA-binding</keyword>
<keyword evidence="1" id="KW-0805">Transcription regulation</keyword>
<dbReference type="InterPro" id="IPR003313">
    <property type="entry name" value="AraC-bd"/>
</dbReference>
<accession>A0A288Q713</accession>
<dbReference type="InterPro" id="IPR011051">
    <property type="entry name" value="RmlC_Cupin_sf"/>
</dbReference>
<reference evidence="4 5" key="1">
    <citation type="submission" date="2018-07" db="EMBL/GenBank/DDBJ databases">
        <title>Genomic Encyclopedia of Type Strains, Phase III (KMG-III): the genomes of soil and plant-associated and newly described type strains.</title>
        <authorList>
            <person name="Whitman W."/>
        </authorList>
    </citation>
    <scope>NUCLEOTIDE SEQUENCE [LARGE SCALE GENOMIC DNA]</scope>
    <source>
        <strain evidence="4 5">CECT 7031</strain>
    </source>
</reference>
<dbReference type="PANTHER" id="PTHR43280">
    <property type="entry name" value="ARAC-FAMILY TRANSCRIPTIONAL REGULATOR"/>
    <property type="match status" value="1"/>
</dbReference>
<dbReference type="GO" id="GO:0003700">
    <property type="term" value="F:DNA-binding transcription factor activity"/>
    <property type="evidence" value="ECO:0007669"/>
    <property type="project" value="InterPro"/>
</dbReference>
<dbReference type="PROSITE" id="PS01124">
    <property type="entry name" value="HTH_ARAC_FAMILY_2"/>
    <property type="match status" value="1"/>
</dbReference>
<dbReference type="PANTHER" id="PTHR43280:SF2">
    <property type="entry name" value="HTH-TYPE TRANSCRIPTIONAL REGULATOR EXSA"/>
    <property type="match status" value="1"/>
</dbReference>
<dbReference type="Pfam" id="PF12833">
    <property type="entry name" value="HTH_18"/>
    <property type="match status" value="1"/>
</dbReference>
<sequence>MTITDEKRHEIITDNHDVGVRVFVSQESAGFKALHWHHHLEIVLVLEGQVTFRFENQEVLLKPNEFVAIGSEVIHSTTNEKNTSLVLQVPVAYLDAYWKNCELLTFNVPYNPSEKASAKYQEIVSCLRQMTQIYVEKQPGYLLRFTGQMMEALYTLITTYSISVAPENVVDQSRIKDLLRYIYEHYDETLTVKGLAERFHYHPDYLSRYFKEQAGLPLTRYLYQLRLQYVYQDLLHGTTAIETIFLQHGITNKKLGMQLFKEQYGTTPLKIRKHAQQSEVRLKSN</sequence>
<evidence type="ECO:0000256" key="3">
    <source>
        <dbReference type="ARBA" id="ARBA00023163"/>
    </source>
</evidence>
<dbReference type="Gene3D" id="2.60.120.10">
    <property type="entry name" value="Jelly Rolls"/>
    <property type="match status" value="1"/>
</dbReference>
<protein>
    <submittedName>
        <fullName evidence="4">AraC-like DNA-binding protein</fullName>
    </submittedName>
</protein>
<evidence type="ECO:0000313" key="4">
    <source>
        <dbReference type="EMBL" id="RDL12238.1"/>
    </source>
</evidence>
<dbReference type="GO" id="GO:0043565">
    <property type="term" value="F:sequence-specific DNA binding"/>
    <property type="evidence" value="ECO:0007669"/>
    <property type="project" value="InterPro"/>
</dbReference>
<name>A0A288Q713_9LACO</name>
<keyword evidence="3" id="KW-0804">Transcription</keyword>
<comment type="caution">
    <text evidence="4">The sequence shown here is derived from an EMBL/GenBank/DDBJ whole genome shotgun (WGS) entry which is preliminary data.</text>
</comment>
<dbReference type="RefSeq" id="WP_070230285.1">
    <property type="nucleotide sequence ID" value="NZ_BJYO01000002.1"/>
</dbReference>
<dbReference type="Proteomes" id="UP000254912">
    <property type="component" value="Unassembled WGS sequence"/>
</dbReference>
<dbReference type="Gene3D" id="1.10.10.60">
    <property type="entry name" value="Homeodomain-like"/>
    <property type="match status" value="2"/>
</dbReference>
<evidence type="ECO:0000256" key="1">
    <source>
        <dbReference type="ARBA" id="ARBA00023015"/>
    </source>
</evidence>
<dbReference type="InterPro" id="IPR009057">
    <property type="entry name" value="Homeodomain-like_sf"/>
</dbReference>
<dbReference type="AlphaFoldDB" id="A0A288Q713"/>
<dbReference type="GeneID" id="94546234"/>
<evidence type="ECO:0000256" key="2">
    <source>
        <dbReference type="ARBA" id="ARBA00023125"/>
    </source>
</evidence>
<dbReference type="KEGG" id="wso:WSWS_01044"/>
<dbReference type="SUPFAM" id="SSF46689">
    <property type="entry name" value="Homeodomain-like"/>
    <property type="match status" value="1"/>
</dbReference>
<dbReference type="InterPro" id="IPR018060">
    <property type="entry name" value="HTH_AraC"/>
</dbReference>
<dbReference type="EMBL" id="QRAS01000001">
    <property type="protein sequence ID" value="RDL12238.1"/>
    <property type="molecule type" value="Genomic_DNA"/>
</dbReference>
<dbReference type="SUPFAM" id="SSF51182">
    <property type="entry name" value="RmlC-like cupins"/>
    <property type="match status" value="1"/>
</dbReference>
<keyword evidence="5" id="KW-1185">Reference proteome</keyword>
<dbReference type="SMART" id="SM00342">
    <property type="entry name" value="HTH_ARAC"/>
    <property type="match status" value="1"/>
</dbReference>
<proteinExistence type="predicted"/>
<gene>
    <name evidence="4" type="ORF">DFP99_0673</name>
</gene>
<dbReference type="InterPro" id="IPR014710">
    <property type="entry name" value="RmlC-like_jellyroll"/>
</dbReference>